<dbReference type="EMBL" id="CAAALY010245575">
    <property type="protein sequence ID" value="VEL33323.1"/>
    <property type="molecule type" value="Genomic_DNA"/>
</dbReference>
<organism evidence="2 3">
    <name type="scientific">Protopolystoma xenopodis</name>
    <dbReference type="NCBI Taxonomy" id="117903"/>
    <lineage>
        <taxon>Eukaryota</taxon>
        <taxon>Metazoa</taxon>
        <taxon>Spiralia</taxon>
        <taxon>Lophotrochozoa</taxon>
        <taxon>Platyhelminthes</taxon>
        <taxon>Monogenea</taxon>
        <taxon>Polyopisthocotylea</taxon>
        <taxon>Polystomatidea</taxon>
        <taxon>Polystomatidae</taxon>
        <taxon>Protopolystoma</taxon>
    </lineage>
</organism>
<dbReference type="InterPro" id="IPR014772">
    <property type="entry name" value="Munc13_dom-2"/>
</dbReference>
<dbReference type="OrthoDB" id="7976202at2759"/>
<accession>A0A448XC85</accession>
<evidence type="ECO:0000259" key="1">
    <source>
        <dbReference type="PROSITE" id="PS51259"/>
    </source>
</evidence>
<proteinExistence type="predicted"/>
<evidence type="ECO:0000313" key="2">
    <source>
        <dbReference type="EMBL" id="VEL33323.1"/>
    </source>
</evidence>
<sequence>MLTINRSLINTDCRKRLANAIWHECLEQFMEQVLKEGQDAGHDQPGCDDTRDEHVSEAVARAQLNLRRLSQSLELLQEFFEKINFGTFCSDPEDLSLFQNIKYLIELFDSTTRQLVEKYLIEKMEEQVSVQ</sequence>
<reference evidence="2" key="1">
    <citation type="submission" date="2018-11" db="EMBL/GenBank/DDBJ databases">
        <authorList>
            <consortium name="Pathogen Informatics"/>
        </authorList>
    </citation>
    <scope>NUCLEOTIDE SEQUENCE</scope>
</reference>
<protein>
    <recommendedName>
        <fullName evidence="1">MHD2 domain-containing protein</fullName>
    </recommendedName>
</protein>
<keyword evidence="3" id="KW-1185">Reference proteome</keyword>
<dbReference type="PROSITE" id="PS51259">
    <property type="entry name" value="MHD2"/>
    <property type="match status" value="1"/>
</dbReference>
<dbReference type="AlphaFoldDB" id="A0A448XC85"/>
<comment type="caution">
    <text evidence="2">The sequence shown here is derived from an EMBL/GenBank/DDBJ whole genome shotgun (WGS) entry which is preliminary data.</text>
</comment>
<name>A0A448XC85_9PLAT</name>
<evidence type="ECO:0000313" key="3">
    <source>
        <dbReference type="Proteomes" id="UP000784294"/>
    </source>
</evidence>
<feature type="domain" description="MHD2" evidence="1">
    <location>
        <begin position="1"/>
        <end position="119"/>
    </location>
</feature>
<dbReference type="Proteomes" id="UP000784294">
    <property type="component" value="Unassembled WGS sequence"/>
</dbReference>
<gene>
    <name evidence="2" type="ORF">PXEA_LOCUS26763</name>
</gene>